<keyword evidence="5 6" id="KW-0732">Signal</keyword>
<evidence type="ECO:0000256" key="4">
    <source>
        <dbReference type="ARBA" id="ARBA00022496"/>
    </source>
</evidence>
<keyword evidence="4" id="KW-0406">Ion transport</keyword>
<dbReference type="AlphaFoldDB" id="A0A377HN41"/>
<evidence type="ECO:0000256" key="5">
    <source>
        <dbReference type="ARBA" id="ARBA00022729"/>
    </source>
</evidence>
<dbReference type="RefSeq" id="WP_181897512.1">
    <property type="nucleotide sequence ID" value="NZ_JACGMI010000006.1"/>
</dbReference>
<evidence type="ECO:0000256" key="6">
    <source>
        <dbReference type="SAM" id="SignalP"/>
    </source>
</evidence>
<dbReference type="PANTHER" id="PTHR30532">
    <property type="entry name" value="IRON III DICITRATE-BINDING PERIPLASMIC PROTEIN"/>
    <property type="match status" value="1"/>
</dbReference>
<organism evidence="8 9">
    <name type="scientific">Grimontia hollisae</name>
    <name type="common">Vibrio hollisae</name>
    <dbReference type="NCBI Taxonomy" id="673"/>
    <lineage>
        <taxon>Bacteria</taxon>
        <taxon>Pseudomonadati</taxon>
        <taxon>Pseudomonadota</taxon>
        <taxon>Gammaproteobacteria</taxon>
        <taxon>Vibrionales</taxon>
        <taxon>Vibrionaceae</taxon>
        <taxon>Grimontia</taxon>
    </lineage>
</organism>
<evidence type="ECO:0000313" key="8">
    <source>
        <dbReference type="EMBL" id="STO57546.1"/>
    </source>
</evidence>
<name>A0A377HN41_GRIHO</name>
<dbReference type="PRINTS" id="PR01715">
    <property type="entry name" value="FERRIBNDNGPP"/>
</dbReference>
<keyword evidence="4" id="KW-0408">Iron</keyword>
<gene>
    <name evidence="8" type="primary">fhuD</name>
    <name evidence="8" type="ORF">NCTC11645_01938</name>
</gene>
<evidence type="ECO:0000256" key="2">
    <source>
        <dbReference type="ARBA" id="ARBA00008814"/>
    </source>
</evidence>
<protein>
    <submittedName>
        <fullName evidence="8">Iron(III)-hydroxamate-binding protein fhuD</fullName>
    </submittedName>
</protein>
<comment type="subcellular location">
    <subcellularLocation>
        <location evidence="1">Cell envelope</location>
    </subcellularLocation>
</comment>
<keyword evidence="4" id="KW-0410">Iron transport</keyword>
<dbReference type="GO" id="GO:0030288">
    <property type="term" value="C:outer membrane-bounded periplasmic space"/>
    <property type="evidence" value="ECO:0007669"/>
    <property type="project" value="TreeGrafter"/>
</dbReference>
<proteinExistence type="inferred from homology"/>
<reference evidence="8 9" key="1">
    <citation type="submission" date="2018-06" db="EMBL/GenBank/DDBJ databases">
        <authorList>
            <consortium name="Pathogen Informatics"/>
            <person name="Doyle S."/>
        </authorList>
    </citation>
    <scope>NUCLEOTIDE SEQUENCE [LARGE SCALE GENOMIC DNA]</scope>
    <source>
        <strain evidence="8 9">NCTC11645</strain>
    </source>
</reference>
<dbReference type="Pfam" id="PF01497">
    <property type="entry name" value="Peripla_BP_2"/>
    <property type="match status" value="1"/>
</dbReference>
<keyword evidence="3" id="KW-0813">Transport</keyword>
<evidence type="ECO:0000259" key="7">
    <source>
        <dbReference type="PROSITE" id="PS50983"/>
    </source>
</evidence>
<evidence type="ECO:0000313" key="9">
    <source>
        <dbReference type="Proteomes" id="UP000254512"/>
    </source>
</evidence>
<sequence length="299" mass="33160">MRRVVCLSLFFFSHAFALTVKHDLGETEIPNIPQRVVALDWVSTETLLSLGITPFAIADTDGYRHWVAFPALPDTVKDVGSRREPNLESITALKPDLIVINEAHAAVYPALAKIAPTVAFNVFNGEKKPLKALRTMTVTVGSIFGKEDVSHDVINATQHIFQQNNARLHEAGMANLPLVVVRFIGNTHVRIHGEGSLANDIVTELGLRNSWQEKTNNWGFSSSGIDTLAKHQQATVVYLEPLDDAQRKAIFSTPFWKAMRFNRENNVIALPPIWTFGGLISAQRMSNEITENLIGNAEK</sequence>
<dbReference type="PANTHER" id="PTHR30532:SF1">
    <property type="entry name" value="IRON(3+)-HYDROXAMATE-BINDING PROTEIN FHUD"/>
    <property type="match status" value="1"/>
</dbReference>
<comment type="similarity">
    <text evidence="2">Belongs to the bacterial solute-binding protein 8 family.</text>
</comment>
<dbReference type="SUPFAM" id="SSF53807">
    <property type="entry name" value="Helical backbone' metal receptor"/>
    <property type="match status" value="1"/>
</dbReference>
<dbReference type="PROSITE" id="PS50983">
    <property type="entry name" value="FE_B12_PBP"/>
    <property type="match status" value="1"/>
</dbReference>
<dbReference type="Gene3D" id="3.40.50.1980">
    <property type="entry name" value="Nitrogenase molybdenum iron protein domain"/>
    <property type="match status" value="2"/>
</dbReference>
<feature type="signal peptide" evidence="6">
    <location>
        <begin position="1"/>
        <end position="17"/>
    </location>
</feature>
<dbReference type="EMBL" id="UGHD01000002">
    <property type="protein sequence ID" value="STO57546.1"/>
    <property type="molecule type" value="Genomic_DNA"/>
</dbReference>
<feature type="domain" description="Fe/B12 periplasmic-binding" evidence="7">
    <location>
        <begin position="35"/>
        <end position="297"/>
    </location>
</feature>
<dbReference type="InterPro" id="IPR002491">
    <property type="entry name" value="ABC_transptr_periplasmic_BD"/>
</dbReference>
<dbReference type="CDD" id="cd01146">
    <property type="entry name" value="FhuD"/>
    <property type="match status" value="1"/>
</dbReference>
<feature type="chain" id="PRO_5016589601" evidence="6">
    <location>
        <begin position="18"/>
        <end position="299"/>
    </location>
</feature>
<accession>A0A377HN41</accession>
<evidence type="ECO:0000256" key="1">
    <source>
        <dbReference type="ARBA" id="ARBA00004196"/>
    </source>
</evidence>
<dbReference type="Proteomes" id="UP000254512">
    <property type="component" value="Unassembled WGS sequence"/>
</dbReference>
<dbReference type="STRING" id="673.AL542_16560"/>
<evidence type="ECO:0000256" key="3">
    <source>
        <dbReference type="ARBA" id="ARBA00022448"/>
    </source>
</evidence>
<dbReference type="GO" id="GO:1901678">
    <property type="term" value="P:iron coordination entity transport"/>
    <property type="evidence" value="ECO:0007669"/>
    <property type="project" value="UniProtKB-ARBA"/>
</dbReference>
<dbReference type="InterPro" id="IPR051313">
    <property type="entry name" value="Bact_iron-sidero_bind"/>
</dbReference>